<dbReference type="Proteomes" id="UP000199302">
    <property type="component" value="Unassembled WGS sequence"/>
</dbReference>
<dbReference type="InterPro" id="IPR046977">
    <property type="entry name" value="RsmC/RlmG"/>
</dbReference>
<dbReference type="RefSeq" id="WP_092079681.1">
    <property type="nucleotide sequence ID" value="NZ_FOYI01000005.1"/>
</dbReference>
<evidence type="ECO:0000256" key="2">
    <source>
        <dbReference type="ARBA" id="ARBA00022679"/>
    </source>
</evidence>
<dbReference type="Gene3D" id="3.40.50.150">
    <property type="entry name" value="Vaccinia Virus protein VP39"/>
    <property type="match status" value="1"/>
</dbReference>
<dbReference type="InterPro" id="IPR007848">
    <property type="entry name" value="Small_mtfrase_dom"/>
</dbReference>
<dbReference type="AlphaFoldDB" id="A0A1I6DUJ7"/>
<dbReference type="SUPFAM" id="SSF53335">
    <property type="entry name" value="S-adenosyl-L-methionine-dependent methyltransferases"/>
    <property type="match status" value="1"/>
</dbReference>
<gene>
    <name evidence="5" type="ORF">SAMN04515673_105166</name>
</gene>
<dbReference type="STRING" id="871652.SAMN04515673_105166"/>
<proteinExistence type="predicted"/>
<feature type="domain" description="Methyltransferase small" evidence="4">
    <location>
        <begin position="156"/>
        <end position="318"/>
    </location>
</feature>
<dbReference type="InterPro" id="IPR029063">
    <property type="entry name" value="SAM-dependent_MTases_sf"/>
</dbReference>
<evidence type="ECO:0000313" key="6">
    <source>
        <dbReference type="Proteomes" id="UP000199302"/>
    </source>
</evidence>
<accession>A0A1I6DUJ7</accession>
<dbReference type="GO" id="GO:0032259">
    <property type="term" value="P:methylation"/>
    <property type="evidence" value="ECO:0007669"/>
    <property type="project" value="UniProtKB-KW"/>
</dbReference>
<evidence type="ECO:0000259" key="4">
    <source>
        <dbReference type="Pfam" id="PF05175"/>
    </source>
</evidence>
<dbReference type="EMBL" id="FOYI01000005">
    <property type="protein sequence ID" value="SFR09011.1"/>
    <property type="molecule type" value="Genomic_DNA"/>
</dbReference>
<evidence type="ECO:0000256" key="1">
    <source>
        <dbReference type="ARBA" id="ARBA00022603"/>
    </source>
</evidence>
<sequence>MAETRLTLALSGGQAVLPDAGMIAVLGPPPGYDLRAFPKDRTVIVTRFRPAFDEAAAQGFAVAEALPEAVAATVLVVPRAKDLTRGSVAEAARAGGAIIVDGAKTDGVDTLYREVARRAEVSPAWSKAHGKVFTIAAGQSFEDWTRAPAANADGYLTAPGVFSADGIDRASALLADALPAKLGGRVADLGAGWGYLSARALQGRDEIRALHLVEADNAALDCARANVSDPRGQFHWADATEWAAPEPLDAIMTNPPFHTGRSADPALGVAFIRSAARNLAPRGQLFLVANRHLPYERSLMDEFATCVEIAGDKGFKVLHATRPRRK</sequence>
<name>A0A1I6DUJ7_9RHOB</name>
<dbReference type="PANTHER" id="PTHR47816:SF4">
    <property type="entry name" value="RIBOSOMAL RNA SMALL SUBUNIT METHYLTRANSFERASE C"/>
    <property type="match status" value="1"/>
</dbReference>
<reference evidence="5 6" key="1">
    <citation type="submission" date="2016-10" db="EMBL/GenBank/DDBJ databases">
        <authorList>
            <person name="de Groot N.N."/>
        </authorList>
    </citation>
    <scope>NUCLEOTIDE SEQUENCE [LARGE SCALE GENOMIC DNA]</scope>
    <source>
        <strain evidence="6">KMM 9023,NRIC 0796,JCM 17311,KCTC 23692</strain>
    </source>
</reference>
<evidence type="ECO:0000313" key="5">
    <source>
        <dbReference type="EMBL" id="SFR09011.1"/>
    </source>
</evidence>
<keyword evidence="3" id="KW-0949">S-adenosyl-L-methionine</keyword>
<dbReference type="PANTHER" id="PTHR47816">
    <property type="entry name" value="RIBOSOMAL RNA SMALL SUBUNIT METHYLTRANSFERASE C"/>
    <property type="match status" value="1"/>
</dbReference>
<keyword evidence="2 5" id="KW-0808">Transferase</keyword>
<dbReference type="GO" id="GO:0008757">
    <property type="term" value="F:S-adenosylmethionine-dependent methyltransferase activity"/>
    <property type="evidence" value="ECO:0007669"/>
    <property type="project" value="InterPro"/>
</dbReference>
<dbReference type="CDD" id="cd02440">
    <property type="entry name" value="AdoMet_MTases"/>
    <property type="match status" value="1"/>
</dbReference>
<protein>
    <submittedName>
        <fullName evidence="5">16S rRNA m(2)G 1207 methyltransferase</fullName>
    </submittedName>
</protein>
<keyword evidence="1 5" id="KW-0489">Methyltransferase</keyword>
<evidence type="ECO:0000256" key="3">
    <source>
        <dbReference type="ARBA" id="ARBA00022691"/>
    </source>
</evidence>
<organism evidence="5 6">
    <name type="scientific">Poseidonocella sedimentorum</name>
    <dbReference type="NCBI Taxonomy" id="871652"/>
    <lineage>
        <taxon>Bacteria</taxon>
        <taxon>Pseudomonadati</taxon>
        <taxon>Pseudomonadota</taxon>
        <taxon>Alphaproteobacteria</taxon>
        <taxon>Rhodobacterales</taxon>
        <taxon>Roseobacteraceae</taxon>
        <taxon>Poseidonocella</taxon>
    </lineage>
</organism>
<keyword evidence="6" id="KW-1185">Reference proteome</keyword>
<dbReference type="Pfam" id="PF05175">
    <property type="entry name" value="MTS"/>
    <property type="match status" value="1"/>
</dbReference>
<dbReference type="OrthoDB" id="9816072at2"/>